<accession>A0A3M7SU46</accession>
<dbReference type="Proteomes" id="UP000276133">
    <property type="component" value="Unassembled WGS sequence"/>
</dbReference>
<keyword evidence="2" id="KW-1185">Reference proteome</keyword>
<dbReference type="EMBL" id="REGN01000772">
    <property type="protein sequence ID" value="RNA39266.1"/>
    <property type="molecule type" value="Genomic_DNA"/>
</dbReference>
<evidence type="ECO:0000313" key="2">
    <source>
        <dbReference type="Proteomes" id="UP000276133"/>
    </source>
</evidence>
<proteinExistence type="predicted"/>
<reference evidence="1 2" key="1">
    <citation type="journal article" date="2018" name="Sci. Rep.">
        <title>Genomic signatures of local adaptation to the degree of environmental predictability in rotifers.</title>
        <authorList>
            <person name="Franch-Gras L."/>
            <person name="Hahn C."/>
            <person name="Garcia-Roger E.M."/>
            <person name="Carmona M.J."/>
            <person name="Serra M."/>
            <person name="Gomez A."/>
        </authorList>
    </citation>
    <scope>NUCLEOTIDE SEQUENCE [LARGE SCALE GENOMIC DNA]</scope>
    <source>
        <strain evidence="1">HYR1</strain>
    </source>
</reference>
<sequence length="111" mass="13277">MAKCYLLEEKKILKSKNLKKFSFKKRILKKLSLFIIRLEKEKSNWRSSINEIINHYSWMINSAGIQNSTKRRKFRLFLLWYFSGKCDVVGEWNKDAVPPYHLIISFSTDAQ</sequence>
<protein>
    <submittedName>
        <fullName evidence="1">Uncharacterized protein</fullName>
    </submittedName>
</protein>
<organism evidence="1 2">
    <name type="scientific">Brachionus plicatilis</name>
    <name type="common">Marine rotifer</name>
    <name type="synonym">Brachionus muelleri</name>
    <dbReference type="NCBI Taxonomy" id="10195"/>
    <lineage>
        <taxon>Eukaryota</taxon>
        <taxon>Metazoa</taxon>
        <taxon>Spiralia</taxon>
        <taxon>Gnathifera</taxon>
        <taxon>Rotifera</taxon>
        <taxon>Eurotatoria</taxon>
        <taxon>Monogononta</taxon>
        <taxon>Pseudotrocha</taxon>
        <taxon>Ploima</taxon>
        <taxon>Brachionidae</taxon>
        <taxon>Brachionus</taxon>
    </lineage>
</organism>
<gene>
    <name evidence="1" type="ORF">BpHYR1_025650</name>
</gene>
<dbReference type="AlphaFoldDB" id="A0A3M7SU46"/>
<comment type="caution">
    <text evidence="1">The sequence shown here is derived from an EMBL/GenBank/DDBJ whole genome shotgun (WGS) entry which is preliminary data.</text>
</comment>
<evidence type="ECO:0000313" key="1">
    <source>
        <dbReference type="EMBL" id="RNA39266.1"/>
    </source>
</evidence>
<name>A0A3M7SU46_BRAPC</name>